<evidence type="ECO:0000259" key="2">
    <source>
        <dbReference type="PROSITE" id="PS51175"/>
    </source>
</evidence>
<dbReference type="Proteomes" id="UP000295345">
    <property type="component" value="Unassembled WGS sequence"/>
</dbReference>
<dbReference type="AlphaFoldDB" id="A0A4R4TE41"/>
<comment type="caution">
    <text evidence="3">The sequence shown here is derived from an EMBL/GenBank/DDBJ whole genome shotgun (WGS) entry which is preliminary data.</text>
</comment>
<dbReference type="InterPro" id="IPR017853">
    <property type="entry name" value="GH"/>
</dbReference>
<evidence type="ECO:0000313" key="4">
    <source>
        <dbReference type="Proteomes" id="UP000295345"/>
    </source>
</evidence>
<dbReference type="Gene3D" id="3.20.20.80">
    <property type="entry name" value="Glycosidases"/>
    <property type="match status" value="1"/>
</dbReference>
<dbReference type="SUPFAM" id="SSF49785">
    <property type="entry name" value="Galactose-binding domain-like"/>
    <property type="match status" value="2"/>
</dbReference>
<dbReference type="InterPro" id="IPR005084">
    <property type="entry name" value="CBM6"/>
</dbReference>
<dbReference type="OrthoDB" id="9760056at2"/>
<reference evidence="3 4" key="1">
    <citation type="submission" date="2019-03" db="EMBL/GenBank/DDBJ databases">
        <title>Draft genome sequences of novel Actinobacteria.</title>
        <authorList>
            <person name="Sahin N."/>
            <person name="Ay H."/>
            <person name="Saygin H."/>
        </authorList>
    </citation>
    <scope>NUCLEOTIDE SEQUENCE [LARGE SCALE GENOMIC DNA]</scope>
    <source>
        <strain evidence="3 4">DSM 41900</strain>
    </source>
</reference>
<protein>
    <recommendedName>
        <fullName evidence="2">CBM6 domain-containing protein</fullName>
    </recommendedName>
</protein>
<dbReference type="PROSITE" id="PS51318">
    <property type="entry name" value="TAT"/>
    <property type="match status" value="1"/>
</dbReference>
<gene>
    <name evidence="3" type="ORF">E1283_17820</name>
</gene>
<dbReference type="GO" id="GO:0030246">
    <property type="term" value="F:carbohydrate binding"/>
    <property type="evidence" value="ECO:0007669"/>
    <property type="project" value="InterPro"/>
</dbReference>
<evidence type="ECO:0000256" key="1">
    <source>
        <dbReference type="SAM" id="SignalP"/>
    </source>
</evidence>
<feature type="domain" description="CBM6" evidence="2">
    <location>
        <begin position="753"/>
        <end position="900"/>
    </location>
</feature>
<dbReference type="EMBL" id="SMKI01000178">
    <property type="protein sequence ID" value="TDC73854.1"/>
    <property type="molecule type" value="Genomic_DNA"/>
</dbReference>
<dbReference type="InterPro" id="IPR006311">
    <property type="entry name" value="TAT_signal"/>
</dbReference>
<keyword evidence="4" id="KW-1185">Reference proteome</keyword>
<keyword evidence="1" id="KW-0732">Signal</keyword>
<dbReference type="Gene3D" id="2.60.120.260">
    <property type="entry name" value="Galactose-binding domain-like"/>
    <property type="match status" value="3"/>
</dbReference>
<accession>A0A4R4TE41</accession>
<sequence>MRRSLRRLAVAAAAVTAAALLVPPPGAAAAEPDVLAVDFGETTGAFRGGASGTLYGFGDDGSPTRAVINGAHITNSSQKPPAGLQHPSGDVLDVENGFFDKHGRELAVYVQDFYPDWGYHGGVRPEDTRTYDQADGSWTEGGNGVWDYLEVVRHVVTEIATRSEHPEEYLFVLFNEPDLIWYQDWPRMRERFLADWSATYDLVHEIYDDVFDGTIEPRIGGPGHSRWYGSREPADRQRERDILEYAAADDVVPDTYIWHELGGSDPDRFRANNAEFRALEDEVLGAGSELPVTISEWGGLPDMGTPGSVVRWFAAFEEEKVDAQTAYWNYAGNFSDNMARANGANGGWWLFKWYGDLAGAKTVRVTPPHPDDPSSLRGIGAVDTENRRATVLYGGTGADVRLAAGGLDRALFGDRVDVEVREISLSGAEGLHGDPWLVAAHEGVRVARDGTLADLTFPTTDADAAYQVVITPRQARDVERALAAQPWSRSFEAEDTDLTQAAVRDATGHEFQASGDADVAWFNQVGSRSEFTVTVPRDGTYRLQVIGSAPAPGRHALFVDGAFAETVQYAANLSTRSRWLYRGSAEVEVALPAGEHRLSLRASRDGTTALPNSDITLDRYVLTDVTGGDRTVHPASTMRLAGGAHLTFDSARTRGSAVVAGAGQRAELYVTAWESGYHDLTVDFASSAATSATVRVNGVEVGTLDAGRAGGWRAAAPVHLAQGVNEVEISSARGVSVAAVTTARNRAADDAVVTVEAEDATPHGRAAVTTLPESSGTNASGRAFVGWLGDNPAGGANSLEIERRPGFDEPGAYTVVVRYANAELVGDHAYNPQVVDRLLQISEAGTDGYAGATHFRNNHHWNSFWERSTSVTLSTADGALTFGNDEPGAWAPNIDSVAFAPVALGGFTTTRG</sequence>
<feature type="signal peptide" evidence="1">
    <location>
        <begin position="1"/>
        <end position="29"/>
    </location>
</feature>
<feature type="chain" id="PRO_5020492799" description="CBM6 domain-containing protein" evidence="1">
    <location>
        <begin position="30"/>
        <end position="912"/>
    </location>
</feature>
<dbReference type="RefSeq" id="WP_132819059.1">
    <property type="nucleotide sequence ID" value="NZ_SMKI01000178.1"/>
</dbReference>
<dbReference type="PROSITE" id="PS51175">
    <property type="entry name" value="CBM6"/>
    <property type="match status" value="1"/>
</dbReference>
<dbReference type="InterPro" id="IPR008979">
    <property type="entry name" value="Galactose-bd-like_sf"/>
</dbReference>
<evidence type="ECO:0000313" key="3">
    <source>
        <dbReference type="EMBL" id="TDC73854.1"/>
    </source>
</evidence>
<organism evidence="3 4">
    <name type="scientific">Streptomyces hainanensis</name>
    <dbReference type="NCBI Taxonomy" id="402648"/>
    <lineage>
        <taxon>Bacteria</taxon>
        <taxon>Bacillati</taxon>
        <taxon>Actinomycetota</taxon>
        <taxon>Actinomycetes</taxon>
        <taxon>Kitasatosporales</taxon>
        <taxon>Streptomycetaceae</taxon>
        <taxon>Streptomyces</taxon>
    </lineage>
</organism>
<proteinExistence type="predicted"/>
<dbReference type="SUPFAM" id="SSF51445">
    <property type="entry name" value="(Trans)glycosidases"/>
    <property type="match status" value="1"/>
</dbReference>
<name>A0A4R4TE41_9ACTN</name>